<keyword evidence="9" id="KW-1185">Reference proteome</keyword>
<dbReference type="NCBIfam" id="TIGR00815">
    <property type="entry name" value="sulP"/>
    <property type="match status" value="1"/>
</dbReference>
<dbReference type="GO" id="GO:0055085">
    <property type="term" value="P:transmembrane transport"/>
    <property type="evidence" value="ECO:0007669"/>
    <property type="project" value="InterPro"/>
</dbReference>
<evidence type="ECO:0000256" key="4">
    <source>
        <dbReference type="ARBA" id="ARBA00023136"/>
    </source>
</evidence>
<reference evidence="8 9" key="1">
    <citation type="submission" date="2018-06" db="EMBL/GenBank/DDBJ databases">
        <title>A transcriptomic atlas of mushroom development highlights an independent origin of complex multicellularity.</title>
        <authorList>
            <consortium name="DOE Joint Genome Institute"/>
            <person name="Krizsan K."/>
            <person name="Almasi E."/>
            <person name="Merenyi Z."/>
            <person name="Sahu N."/>
            <person name="Viragh M."/>
            <person name="Koszo T."/>
            <person name="Mondo S."/>
            <person name="Kiss B."/>
            <person name="Balint B."/>
            <person name="Kues U."/>
            <person name="Barry K."/>
            <person name="Hegedus J.C."/>
            <person name="Henrissat B."/>
            <person name="Johnson J."/>
            <person name="Lipzen A."/>
            <person name="Ohm R."/>
            <person name="Nagy I."/>
            <person name="Pangilinan J."/>
            <person name="Yan J."/>
            <person name="Xiong Y."/>
            <person name="Grigoriev I.V."/>
            <person name="Hibbett D.S."/>
            <person name="Nagy L.G."/>
        </authorList>
    </citation>
    <scope>NUCLEOTIDE SEQUENCE [LARGE SCALE GENOMIC DNA]</scope>
    <source>
        <strain evidence="8 9">SZMC22713</strain>
    </source>
</reference>
<dbReference type="Gene3D" id="3.30.750.24">
    <property type="entry name" value="STAS domain"/>
    <property type="match status" value="1"/>
</dbReference>
<dbReference type="Pfam" id="PF00916">
    <property type="entry name" value="Sulfate_transp"/>
    <property type="match status" value="1"/>
</dbReference>
<dbReference type="GO" id="GO:0016020">
    <property type="term" value="C:membrane"/>
    <property type="evidence" value="ECO:0007669"/>
    <property type="project" value="UniProtKB-SubCell"/>
</dbReference>
<dbReference type="VEuPathDB" id="FungiDB:BD410DRAFT_833047"/>
<dbReference type="Proteomes" id="UP000294933">
    <property type="component" value="Unassembled WGS sequence"/>
</dbReference>
<dbReference type="InterPro" id="IPR036513">
    <property type="entry name" value="STAS_dom_sf"/>
</dbReference>
<evidence type="ECO:0000256" key="5">
    <source>
        <dbReference type="SAM" id="Phobius"/>
    </source>
</evidence>
<gene>
    <name evidence="8" type="ORF">BD410DRAFT_831123</name>
    <name evidence="7" type="ORF">BD410DRAFT_833047</name>
</gene>
<evidence type="ECO:0000256" key="3">
    <source>
        <dbReference type="ARBA" id="ARBA00022989"/>
    </source>
</evidence>
<dbReference type="AlphaFoldDB" id="A0A4Y7PTY2"/>
<dbReference type="SUPFAM" id="SSF52091">
    <property type="entry name" value="SpoIIaa-like"/>
    <property type="match status" value="1"/>
</dbReference>
<feature type="transmembrane region" description="Helical" evidence="5">
    <location>
        <begin position="369"/>
        <end position="386"/>
    </location>
</feature>
<sequence length="659" mass="72418">MDSGLASPRSERSVLLNHDELEAGRRGALYYGLRTPGAQSPDPLKAVTQTRWAYAKYYLPFLDWVPNYSPSLLGGDILAGLTVASILIPQSISYASSLAKLSPLAGLFSAAIPGIVYALLGTSRQLNVAPEAALSLLIGQAVSLALHGDPHDTPRNSDAIGIAVTTVTTLQVGLFSFMLGFFRLGFIDVVLSRALLRGFVSAIAVVIMIEQLIPMFGLVEREHEVNPHTTVDKFIFIVQNFSSHENRPTTLVSFGSLLVLVSFRYLKGFFQRYWFIYRIPEVLIVVIVSTVLCDVLEWDKDGVAILGNVPIKTGAHFFDLPLRPANLPFLRSTTSTAILVAVVGFLDSIVAAKQNAARFGYSISPNRELVALGAANIASAFVPGTLPAFGSITRSRINADVGGRSQMASLVCSAVVLLATFFLLPSLYYLPKCVLAAIISLTVYSLLSEAPHDLIFFWKMRAWMELTLIFLTFVCTIVWNVEVGVVVSVVISLLVLVRKSSKMRMSILGRIPGTARWKPINEHPEASEDNPAVLVVRIRESLDFANTSQLIERLRRMELYGIYPSHPSDPPTRTQPNALVFHLSDVEKCDASAAQILLELLEMYKSRGVAVFFAHIRTAPKITFEKAGIVQLVGEESFYETVGKAMERIEMIEREVARL</sequence>
<feature type="transmembrane region" description="Helical" evidence="5">
    <location>
        <begin position="194"/>
        <end position="213"/>
    </location>
</feature>
<evidence type="ECO:0000259" key="6">
    <source>
        <dbReference type="PROSITE" id="PS50801"/>
    </source>
</evidence>
<dbReference type="PANTHER" id="PTHR11814">
    <property type="entry name" value="SULFATE TRANSPORTER"/>
    <property type="match status" value="1"/>
</dbReference>
<feature type="transmembrane region" description="Helical" evidence="5">
    <location>
        <begin position="249"/>
        <end position="266"/>
    </location>
</feature>
<keyword evidence="2 5" id="KW-0812">Transmembrane</keyword>
<dbReference type="CDD" id="cd07042">
    <property type="entry name" value="STAS_SulP_like_sulfate_transporter"/>
    <property type="match status" value="1"/>
</dbReference>
<dbReference type="STRING" id="50990.A0A4Y7PTY2"/>
<dbReference type="EMBL" id="ML170329">
    <property type="protein sequence ID" value="TDL14524.1"/>
    <property type="molecule type" value="Genomic_DNA"/>
</dbReference>
<dbReference type="VEuPathDB" id="FungiDB:BD410DRAFT_831123"/>
<dbReference type="PROSITE" id="PS50801">
    <property type="entry name" value="STAS"/>
    <property type="match status" value="1"/>
</dbReference>
<evidence type="ECO:0000256" key="1">
    <source>
        <dbReference type="ARBA" id="ARBA00004141"/>
    </source>
</evidence>
<feature type="transmembrane region" description="Helical" evidence="5">
    <location>
        <begin position="273"/>
        <end position="292"/>
    </location>
</feature>
<feature type="transmembrane region" description="Helical" evidence="5">
    <location>
        <begin position="429"/>
        <end position="447"/>
    </location>
</feature>
<feature type="transmembrane region" description="Helical" evidence="5">
    <location>
        <begin position="329"/>
        <end position="349"/>
    </location>
</feature>
<feature type="transmembrane region" description="Helical" evidence="5">
    <location>
        <begin position="159"/>
        <end position="182"/>
    </location>
</feature>
<feature type="transmembrane region" description="Helical" evidence="5">
    <location>
        <begin position="101"/>
        <end position="120"/>
    </location>
</feature>
<evidence type="ECO:0000256" key="2">
    <source>
        <dbReference type="ARBA" id="ARBA00022692"/>
    </source>
</evidence>
<feature type="transmembrane region" description="Helical" evidence="5">
    <location>
        <begin position="406"/>
        <end position="424"/>
    </location>
</feature>
<dbReference type="InterPro" id="IPR011547">
    <property type="entry name" value="SLC26A/SulP_dom"/>
</dbReference>
<dbReference type="InterPro" id="IPR002645">
    <property type="entry name" value="STAS_dom"/>
</dbReference>
<accession>A0A4Y7PTY2</accession>
<feature type="transmembrane region" description="Helical" evidence="5">
    <location>
        <begin position="68"/>
        <end position="89"/>
    </location>
</feature>
<proteinExistence type="predicted"/>
<dbReference type="EMBL" id="ML170213">
    <property type="protein sequence ID" value="TDL17990.1"/>
    <property type="molecule type" value="Genomic_DNA"/>
</dbReference>
<evidence type="ECO:0000313" key="8">
    <source>
        <dbReference type="EMBL" id="TDL17990.1"/>
    </source>
</evidence>
<protein>
    <submittedName>
        <fullName evidence="8">Sulfate anion transporter</fullName>
    </submittedName>
</protein>
<feature type="transmembrane region" description="Helical" evidence="5">
    <location>
        <begin position="467"/>
        <end position="497"/>
    </location>
</feature>
<evidence type="ECO:0000313" key="9">
    <source>
        <dbReference type="Proteomes" id="UP000294933"/>
    </source>
</evidence>
<evidence type="ECO:0000313" key="7">
    <source>
        <dbReference type="EMBL" id="TDL14524.1"/>
    </source>
</evidence>
<keyword evidence="4 5" id="KW-0472">Membrane</keyword>
<comment type="subcellular location">
    <subcellularLocation>
        <location evidence="1">Membrane</location>
        <topology evidence="1">Multi-pass membrane protein</topology>
    </subcellularLocation>
</comment>
<dbReference type="InterPro" id="IPR001902">
    <property type="entry name" value="SLC26A/SulP_fam"/>
</dbReference>
<feature type="domain" description="STAS" evidence="6">
    <location>
        <begin position="523"/>
        <end position="649"/>
    </location>
</feature>
<organism evidence="8 9">
    <name type="scientific">Rickenella mellea</name>
    <dbReference type="NCBI Taxonomy" id="50990"/>
    <lineage>
        <taxon>Eukaryota</taxon>
        <taxon>Fungi</taxon>
        <taxon>Dikarya</taxon>
        <taxon>Basidiomycota</taxon>
        <taxon>Agaricomycotina</taxon>
        <taxon>Agaricomycetes</taxon>
        <taxon>Hymenochaetales</taxon>
        <taxon>Rickenellaceae</taxon>
        <taxon>Rickenella</taxon>
    </lineage>
</organism>
<name>A0A4Y7PTY2_9AGAM</name>
<keyword evidence="3 5" id="KW-1133">Transmembrane helix</keyword>
<dbReference type="Pfam" id="PF01740">
    <property type="entry name" value="STAS"/>
    <property type="match status" value="1"/>
</dbReference>
<dbReference type="OrthoDB" id="427213at2759"/>